<keyword evidence="4 7" id="KW-1133">Transmembrane helix</keyword>
<keyword evidence="5 7" id="KW-0472">Membrane</keyword>
<dbReference type="Pfam" id="PF01679">
    <property type="entry name" value="Pmp3"/>
    <property type="match status" value="1"/>
</dbReference>
<evidence type="ECO:0000313" key="8">
    <source>
        <dbReference type="EMBL" id="MWJ29325.1"/>
    </source>
</evidence>
<evidence type="ECO:0000256" key="5">
    <source>
        <dbReference type="ARBA" id="ARBA00023136"/>
    </source>
</evidence>
<keyword evidence="3 7" id="KW-0812">Transmembrane</keyword>
<gene>
    <name evidence="8" type="ORF">GPM19_14165</name>
</gene>
<comment type="caution">
    <text evidence="8">The sequence shown here is derived from an EMBL/GenBank/DDBJ whole genome shotgun (WGS) entry which is preliminary data.</text>
</comment>
<keyword evidence="9" id="KW-1185">Reference proteome</keyword>
<name>A0A7X3KR91_9GAMM</name>
<dbReference type="RefSeq" id="WP_160419663.1">
    <property type="nucleotide sequence ID" value="NZ_WTKP01000012.1"/>
</dbReference>
<evidence type="ECO:0000256" key="7">
    <source>
        <dbReference type="SAM" id="Phobius"/>
    </source>
</evidence>
<evidence type="ECO:0000256" key="2">
    <source>
        <dbReference type="ARBA" id="ARBA00009530"/>
    </source>
</evidence>
<protein>
    <submittedName>
        <fullName evidence="8">YqaE/Pmp3 family membrane protein</fullName>
    </submittedName>
</protein>
<evidence type="ECO:0000256" key="6">
    <source>
        <dbReference type="SAM" id="MobiDB-lite"/>
    </source>
</evidence>
<accession>A0A7X3KR91</accession>
<evidence type="ECO:0000313" key="9">
    <source>
        <dbReference type="Proteomes" id="UP000437638"/>
    </source>
</evidence>
<organism evidence="8 9">
    <name type="scientific">Vreelandella zhuhanensis</name>
    <dbReference type="NCBI Taxonomy" id="2684210"/>
    <lineage>
        <taxon>Bacteria</taxon>
        <taxon>Pseudomonadati</taxon>
        <taxon>Pseudomonadota</taxon>
        <taxon>Gammaproteobacteria</taxon>
        <taxon>Oceanospirillales</taxon>
        <taxon>Halomonadaceae</taxon>
        <taxon>Vreelandella</taxon>
    </lineage>
</organism>
<comment type="subcellular location">
    <subcellularLocation>
        <location evidence="1">Membrane</location>
    </subcellularLocation>
</comment>
<feature type="compositionally biased region" description="Basic and acidic residues" evidence="6">
    <location>
        <begin position="65"/>
        <end position="78"/>
    </location>
</feature>
<feature type="region of interest" description="Disordered" evidence="6">
    <location>
        <begin position="1"/>
        <end position="108"/>
    </location>
</feature>
<feature type="compositionally biased region" description="Basic and acidic residues" evidence="6">
    <location>
        <begin position="1"/>
        <end position="58"/>
    </location>
</feature>
<dbReference type="InterPro" id="IPR000612">
    <property type="entry name" value="PMP3"/>
</dbReference>
<sequence>MDAREYLNRKGVPLDRDPDKPNTLEEKAWERARGAGHERPKVGTPHDWEEWERHHEDLAEGSESLEQKIDKQAHRQAAEHASGQAKPEANSPEAGKSEASGSGVEYFTPKAKRVEAPPATEPPSSPAMPALKIAYYFLAVLLPPLALALSGAGGRRIALGVLLTLAGWLPGVILALVWLRRRFP</sequence>
<proteinExistence type="inferred from homology"/>
<evidence type="ECO:0000256" key="3">
    <source>
        <dbReference type="ARBA" id="ARBA00022692"/>
    </source>
</evidence>
<evidence type="ECO:0000256" key="4">
    <source>
        <dbReference type="ARBA" id="ARBA00022989"/>
    </source>
</evidence>
<dbReference type="AlphaFoldDB" id="A0A7X3KR91"/>
<reference evidence="8 9" key="1">
    <citation type="submission" date="2019-12" db="EMBL/GenBank/DDBJ databases">
        <title>Halomonas rutogse sp. nov. isolated from two lakes on Tibetan Plateau.</title>
        <authorList>
            <person name="Gao P."/>
        </authorList>
    </citation>
    <scope>NUCLEOTIDE SEQUENCE [LARGE SCALE GENOMIC DNA]</scope>
    <source>
        <strain evidence="8 9">ZH2S</strain>
    </source>
</reference>
<dbReference type="EMBL" id="WTKP01000012">
    <property type="protein sequence ID" value="MWJ29325.1"/>
    <property type="molecule type" value="Genomic_DNA"/>
</dbReference>
<dbReference type="GO" id="GO:0016020">
    <property type="term" value="C:membrane"/>
    <property type="evidence" value="ECO:0007669"/>
    <property type="project" value="UniProtKB-SubCell"/>
</dbReference>
<feature type="transmembrane region" description="Helical" evidence="7">
    <location>
        <begin position="133"/>
        <end position="151"/>
    </location>
</feature>
<feature type="transmembrane region" description="Helical" evidence="7">
    <location>
        <begin position="157"/>
        <end position="179"/>
    </location>
</feature>
<evidence type="ECO:0000256" key="1">
    <source>
        <dbReference type="ARBA" id="ARBA00004370"/>
    </source>
</evidence>
<comment type="similarity">
    <text evidence="2">Belongs to the UPF0057 (PMP3) family.</text>
</comment>
<dbReference type="Proteomes" id="UP000437638">
    <property type="component" value="Unassembled WGS sequence"/>
</dbReference>